<evidence type="ECO:0000313" key="3">
    <source>
        <dbReference type="EMBL" id="OLP82135.1"/>
    </source>
</evidence>
<dbReference type="Pfam" id="PF03372">
    <property type="entry name" value="Exo_endo_phos"/>
    <property type="match status" value="1"/>
</dbReference>
<keyword evidence="4" id="KW-1185">Reference proteome</keyword>
<comment type="caution">
    <text evidence="3">The sequence shown here is derived from an EMBL/GenBank/DDBJ whole genome shotgun (WGS) entry which is preliminary data.</text>
</comment>
<dbReference type="InterPro" id="IPR038765">
    <property type="entry name" value="Papain-like_cys_pep_sf"/>
</dbReference>
<dbReference type="Gene3D" id="3.60.10.10">
    <property type="entry name" value="Endonuclease/exonuclease/phosphatase"/>
    <property type="match status" value="1"/>
</dbReference>
<dbReference type="SUPFAM" id="SSF56219">
    <property type="entry name" value="DNase I-like"/>
    <property type="match status" value="1"/>
</dbReference>
<dbReference type="SUPFAM" id="SSF54001">
    <property type="entry name" value="Cysteine proteinases"/>
    <property type="match status" value="1"/>
</dbReference>
<evidence type="ECO:0000259" key="2">
    <source>
        <dbReference type="PROSITE" id="PS00028"/>
    </source>
</evidence>
<dbReference type="GO" id="GO:0003824">
    <property type="term" value="F:catalytic activity"/>
    <property type="evidence" value="ECO:0007669"/>
    <property type="project" value="InterPro"/>
</dbReference>
<evidence type="ECO:0000313" key="4">
    <source>
        <dbReference type="Proteomes" id="UP000186817"/>
    </source>
</evidence>
<dbReference type="Proteomes" id="UP000186817">
    <property type="component" value="Unassembled WGS sequence"/>
</dbReference>
<dbReference type="InterPro" id="IPR013087">
    <property type="entry name" value="Znf_C2H2_type"/>
</dbReference>
<dbReference type="PROSITE" id="PS00028">
    <property type="entry name" value="ZINC_FINGER_C2H2_1"/>
    <property type="match status" value="1"/>
</dbReference>
<dbReference type="EMBL" id="LSRX01001222">
    <property type="protein sequence ID" value="OLP82135.1"/>
    <property type="molecule type" value="Genomic_DNA"/>
</dbReference>
<feature type="domain" description="C2H2-type" evidence="2">
    <location>
        <begin position="832"/>
        <end position="853"/>
    </location>
</feature>
<reference evidence="3 4" key="1">
    <citation type="submission" date="2016-02" db="EMBL/GenBank/DDBJ databases">
        <title>Genome analysis of coral dinoflagellate symbionts highlights evolutionary adaptations to a symbiotic lifestyle.</title>
        <authorList>
            <person name="Aranda M."/>
            <person name="Li Y."/>
            <person name="Liew Y.J."/>
            <person name="Baumgarten S."/>
            <person name="Simakov O."/>
            <person name="Wilson M."/>
            <person name="Piel J."/>
            <person name="Ashoor H."/>
            <person name="Bougouffa S."/>
            <person name="Bajic V.B."/>
            <person name="Ryu T."/>
            <person name="Ravasi T."/>
            <person name="Bayer T."/>
            <person name="Micklem G."/>
            <person name="Kim H."/>
            <person name="Bhak J."/>
            <person name="Lajeunesse T.C."/>
            <person name="Voolstra C.R."/>
        </authorList>
    </citation>
    <scope>NUCLEOTIDE SEQUENCE [LARGE SCALE GENOMIC DNA]</scope>
    <source>
        <strain evidence="3 4">CCMP2467</strain>
    </source>
</reference>
<feature type="compositionally biased region" description="Polar residues" evidence="1">
    <location>
        <begin position="1314"/>
        <end position="1325"/>
    </location>
</feature>
<organism evidence="3 4">
    <name type="scientific">Symbiodinium microadriaticum</name>
    <name type="common">Dinoflagellate</name>
    <name type="synonym">Zooxanthella microadriatica</name>
    <dbReference type="NCBI Taxonomy" id="2951"/>
    <lineage>
        <taxon>Eukaryota</taxon>
        <taxon>Sar</taxon>
        <taxon>Alveolata</taxon>
        <taxon>Dinophyceae</taxon>
        <taxon>Suessiales</taxon>
        <taxon>Symbiodiniaceae</taxon>
        <taxon>Symbiodinium</taxon>
    </lineage>
</organism>
<protein>
    <recommendedName>
        <fullName evidence="2">C2H2-type domain-containing protein</fullName>
    </recommendedName>
</protein>
<feature type="compositionally biased region" description="Low complexity" evidence="1">
    <location>
        <begin position="1347"/>
        <end position="1358"/>
    </location>
</feature>
<gene>
    <name evidence="3" type="ORF">AK812_SmicGene37250</name>
</gene>
<dbReference type="SMART" id="SM00355">
    <property type="entry name" value="ZnF_C2H2"/>
    <property type="match status" value="2"/>
</dbReference>
<dbReference type="OrthoDB" id="10050074at2759"/>
<accession>A0A1Q9CGS7</accession>
<dbReference type="InterPro" id="IPR005135">
    <property type="entry name" value="Endo/exonuclease/phosphatase"/>
</dbReference>
<evidence type="ECO:0000256" key="1">
    <source>
        <dbReference type="SAM" id="MobiDB-lite"/>
    </source>
</evidence>
<name>A0A1Q9CGS7_SYMMI</name>
<proteinExistence type="predicted"/>
<sequence>MALEGRVHLRAWLLEEVDSLLQEKPEELRHRAIDLPTALWQDVSVKELIREASFILPELSFRRFLNFAINNYPEEALSVQEQRVEDHAGTESFWPQYEDNAWWLGLLSCQRSRDHKWEWLRRHRNNSAWAALRGTVMVSRRRSWHSLHWLDTRPEIQVVFLQETHWGFDGDWTQGKWHFCNSAAERRRAGGVLVALRADVFPKEQIRWQTVEPGRLLHVRCFAEKQHLDLICFYQHALPFGVEQQKEVMTKRQNVWKKLDALLGSQPTKSSVMLAGDFNCVLPAMAPCIGVGIHNGPSAAHLVEERSKVASILRKHDLCVLNSWGRKHWTYTHPRGQSQIDYIAVRRCLADGKAKQATVQRTPLAGWRSSGHMPVQADIKLDWRPWKNSRAKPVLAPIVAKQAQNPDLHSLKQELLARRNPVAPPQRPALANVDGPVKTFWRCHAELARAKAQAPPSRLTFALIFERLRLHSRMQAAHKALKRASRARKRQQQLDILQIAEHAARCGNSKELFQCVRWLVKSARSLQNMLKHCSEADLAAMAHQLSGISKASTADALLRASHHCQEAHLTAFADDTHGFWTVCNASDFQRARTELKAIIDALQCMGMTINFTKSMVVILLRGKAAPGLYKRFFRLRHGTQNLRLASEDSEDVYLPCANTLDYLGVVLAYDNFEGRTVQHRADKAEATYNQLRKVLRSNGALTAPYRLRIFNAIVVSSLIYGLVSVGVTAEVVRKVSSDIAGHLRKVLRIYEHGVTNQEVLRRAGLSPIAMLNQRAHRLREHILHDQGRADGLRRIELERVQDIIVHLEELIAKPPGLTLQHVSKAEVCAVSCPVCGLEYNTGEGLSMHLHRRHPEVQENSRQALDRQQHALFGVPVCRFCHVRACDWSALRKHIEEGHCRWIQAKVAAGHTTSELLAIIEQEEACKPPKPPDAVLADSALQDARDLLGSSNDKLVQIGPQLRGLARQCILCAQRVQYSVLRQSGQEYQGARFSTALFQFLAGRDLQRGSSTLNEAAQATFSAPQARKASTPKQRLIADMFGRSKSAAKSSVATHAEIAQAIIVEPPQNNQPPPPAPRLDVNVPASPAGWVLSLVLSNPHNHCYANAGMLALFAAWHWTPRLSIQDTIEFITLLLQAARVEVGRWESRIDSHASIEVYTRGAGPIALPAQGNTGDLQEAINAWHQQGSVHALCNHPDIILVYLARYVGNGKSFKEVFFHEEVKVPVFVQEMQVEWREYQPVSAVLHFGATPVAGHYRSLLKIKGQWYFTQDGVVAKSQGLLRQHRKKRLCNLAPAKSQRRARTFRAISATMNALDSPEALTNGSEASTKDSEGGSKKPRVSSGRGGQKRQWQQAQQQQWSGWDSEAKEDLAAEIARLKACIAQLQRLALRHEDSINIGKIEVSWVAHFRIDAPNSIVKCIFVAADGWKKARDSDPASISKPLRSTLLACVFMELRTRVQEMNEEQAKALQTLGWYDMETKVRAYLRWNPISKALEKDTKRSGATTEALFSAIEDITRAIPQQHAVARFHPTRPLAAEMRGESVTFLVQFGQQNDHAERICSCIPVLCSSAVTQLICMSIKPERLQRSNLANQISEAYIE</sequence>
<feature type="region of interest" description="Disordered" evidence="1">
    <location>
        <begin position="1314"/>
        <end position="1358"/>
    </location>
</feature>
<dbReference type="Gene3D" id="3.90.70.10">
    <property type="entry name" value="Cysteine proteinases"/>
    <property type="match status" value="1"/>
</dbReference>
<dbReference type="CDD" id="cd02257">
    <property type="entry name" value="Peptidase_C19"/>
    <property type="match status" value="1"/>
</dbReference>
<dbReference type="InterPro" id="IPR036691">
    <property type="entry name" value="Endo/exonu/phosph_ase_sf"/>
</dbReference>